<dbReference type="PANTHER" id="PTHR10333:SF100">
    <property type="entry name" value="CHROMATIN MODIFICATION-RELATED PROTEIN YNG2"/>
    <property type="match status" value="1"/>
</dbReference>
<dbReference type="InterPro" id="IPR013083">
    <property type="entry name" value="Znf_RING/FYVE/PHD"/>
</dbReference>
<keyword evidence="3 15" id="KW-0479">Metal-binding</keyword>
<feature type="binding site" evidence="15">
    <location>
        <position position="237"/>
    </location>
    <ligand>
        <name>Zn(2+)</name>
        <dbReference type="ChEBI" id="CHEBI:29105"/>
        <label>2</label>
    </ligand>
</feature>
<dbReference type="InterPro" id="IPR011011">
    <property type="entry name" value="Znf_FYVE_PHD"/>
</dbReference>
<dbReference type="GO" id="GO:0006281">
    <property type="term" value="P:DNA repair"/>
    <property type="evidence" value="ECO:0007669"/>
    <property type="project" value="UniProtKB-KW"/>
</dbReference>
<dbReference type="CDD" id="cd15505">
    <property type="entry name" value="PHD_ING"/>
    <property type="match status" value="1"/>
</dbReference>
<evidence type="ECO:0000256" key="17">
    <source>
        <dbReference type="RuleBase" id="RU361213"/>
    </source>
</evidence>
<evidence type="ECO:0000256" key="6">
    <source>
        <dbReference type="ARBA" id="ARBA00022833"/>
    </source>
</evidence>
<protein>
    <recommendedName>
        <fullName evidence="17">Chromatin modification-related protein</fullName>
    </recommendedName>
</protein>
<feature type="binding site" evidence="15">
    <location>
        <position position="219"/>
    </location>
    <ligand>
        <name>Zn(2+)</name>
        <dbReference type="ChEBI" id="CHEBI:29105"/>
        <label>1</label>
    </ligand>
</feature>
<feature type="site" description="Histone H3K4me3 binding" evidence="14">
    <location>
        <position position="233"/>
    </location>
</feature>
<evidence type="ECO:0000256" key="10">
    <source>
        <dbReference type="ARBA" id="ARBA00023254"/>
    </source>
</evidence>
<comment type="subunit">
    <text evidence="13">Interacts with H3K4me3 and to a lesser extent with H3K4me2. Component of the NuA4 histone acetyltransferase complex.</text>
</comment>
<evidence type="ECO:0000256" key="18">
    <source>
        <dbReference type="SAM" id="MobiDB-lite"/>
    </source>
</evidence>
<dbReference type="InterPro" id="IPR019786">
    <property type="entry name" value="Zinc_finger_PHD-type_CS"/>
</dbReference>
<accession>G3BFP2</accession>
<dbReference type="STRING" id="590646.G3BFP2"/>
<dbReference type="InterPro" id="IPR001965">
    <property type="entry name" value="Znf_PHD"/>
</dbReference>
<keyword evidence="10" id="KW-0469">Meiosis</keyword>
<evidence type="ECO:0000256" key="3">
    <source>
        <dbReference type="ARBA" id="ARBA00022723"/>
    </source>
</evidence>
<dbReference type="SMART" id="SM00249">
    <property type="entry name" value="PHD"/>
    <property type="match status" value="1"/>
</dbReference>
<dbReference type="Gene3D" id="6.10.140.1740">
    <property type="match status" value="1"/>
</dbReference>
<comment type="function">
    <text evidence="17">Component of an histone acetyltransferase complex.</text>
</comment>
<evidence type="ECO:0000256" key="8">
    <source>
        <dbReference type="ARBA" id="ARBA00023204"/>
    </source>
</evidence>
<dbReference type="OrthoDB" id="5411773at2759"/>
<evidence type="ECO:0000256" key="2">
    <source>
        <dbReference type="ARBA" id="ARBA00010210"/>
    </source>
</evidence>
<feature type="site" description="Histone H3K4me3 binding" evidence="14">
    <location>
        <position position="218"/>
    </location>
</feature>
<evidence type="ECO:0000259" key="19">
    <source>
        <dbReference type="PROSITE" id="PS50016"/>
    </source>
</evidence>
<keyword evidence="4" id="KW-0227">DNA damage</keyword>
<dbReference type="InterPro" id="IPR028651">
    <property type="entry name" value="ING_fam"/>
</dbReference>
<keyword evidence="8" id="KW-0234">DNA repair</keyword>
<dbReference type="CDD" id="cd16858">
    <property type="entry name" value="ING_ING3_Yng2p"/>
    <property type="match status" value="1"/>
</dbReference>
<evidence type="ECO:0000256" key="15">
    <source>
        <dbReference type="PIRSR" id="PIRSR628651-51"/>
    </source>
</evidence>
<feature type="binding site" evidence="15">
    <location>
        <position position="261"/>
    </location>
    <ligand>
        <name>Zn(2+)</name>
        <dbReference type="ChEBI" id="CHEBI:29105"/>
        <label>2</label>
    </ligand>
</feature>
<dbReference type="GO" id="GO:0006355">
    <property type="term" value="P:regulation of DNA-templated transcription"/>
    <property type="evidence" value="ECO:0007669"/>
    <property type="project" value="TreeGrafter"/>
</dbReference>
<dbReference type="InterPro" id="IPR019787">
    <property type="entry name" value="Znf_PHD-finger"/>
</dbReference>
<dbReference type="GO" id="GO:0006325">
    <property type="term" value="P:chromatin organization"/>
    <property type="evidence" value="ECO:0007669"/>
    <property type="project" value="UniProtKB-KW"/>
</dbReference>
<dbReference type="SUPFAM" id="SSF57903">
    <property type="entry name" value="FYVE/PHD zinc finger"/>
    <property type="match status" value="1"/>
</dbReference>
<comment type="domain">
    <text evidence="17">The PHD-type zinc finger mediates the binding to H3K4me3.</text>
</comment>
<dbReference type="Proteomes" id="UP000000707">
    <property type="component" value="Unassembled WGS sequence"/>
</dbReference>
<feature type="compositionally biased region" description="Polar residues" evidence="18">
    <location>
        <begin position="144"/>
        <end position="156"/>
    </location>
</feature>
<feature type="site" description="Histone H3K4me3 binding" evidence="14">
    <location>
        <position position="229"/>
    </location>
</feature>
<keyword evidence="7 17" id="KW-0156">Chromatin regulator</keyword>
<keyword evidence="6 15" id="KW-0862">Zinc</keyword>
<feature type="binding site" evidence="15">
    <location>
        <position position="246"/>
    </location>
    <ligand>
        <name>Zn(2+)</name>
        <dbReference type="ChEBI" id="CHEBI:29105"/>
        <label>1</label>
    </ligand>
</feature>
<dbReference type="EMBL" id="GL996528">
    <property type="protein sequence ID" value="EGV60067.1"/>
    <property type="molecule type" value="Genomic_DNA"/>
</dbReference>
<dbReference type="GO" id="GO:0035267">
    <property type="term" value="C:NuA4 histone acetyltransferase complex"/>
    <property type="evidence" value="ECO:0007669"/>
    <property type="project" value="UniProtKB-ARBA"/>
</dbReference>
<keyword evidence="9 17" id="KW-0539">Nucleus</keyword>
<gene>
    <name evidence="20" type="ORF">CANTEDRAFT_99597</name>
</gene>
<dbReference type="Gene3D" id="3.30.40.10">
    <property type="entry name" value="Zinc/RING finger domain, C3HC4 (zinc finger)"/>
    <property type="match status" value="1"/>
</dbReference>
<organism evidence="21">
    <name type="scientific">Candida tenuis (strain ATCC 10573 / BCRC 21748 / CBS 615 / JCM 9827 / NBRC 10315 / NRRL Y-1498 / VKM Y-70)</name>
    <name type="common">Yeast</name>
    <name type="synonym">Yamadazyma tenuis</name>
    <dbReference type="NCBI Taxonomy" id="590646"/>
    <lineage>
        <taxon>Eukaryota</taxon>
        <taxon>Fungi</taxon>
        <taxon>Dikarya</taxon>
        <taxon>Ascomycota</taxon>
        <taxon>Saccharomycotina</taxon>
        <taxon>Pichiomycetes</taxon>
        <taxon>Debaryomycetaceae</taxon>
        <taxon>Yamadazyma</taxon>
    </lineage>
</organism>
<dbReference type="PROSITE" id="PS01359">
    <property type="entry name" value="ZF_PHD_1"/>
    <property type="match status" value="1"/>
</dbReference>
<evidence type="ECO:0000256" key="11">
    <source>
        <dbReference type="ARBA" id="ARBA00023306"/>
    </source>
</evidence>
<feature type="compositionally biased region" description="Acidic residues" evidence="18">
    <location>
        <begin position="189"/>
        <end position="198"/>
    </location>
</feature>
<evidence type="ECO:0000256" key="1">
    <source>
        <dbReference type="ARBA" id="ARBA00004123"/>
    </source>
</evidence>
<dbReference type="FunFam" id="3.30.40.10:FF:000436">
    <property type="entry name" value="Chromatin modification-related protein"/>
    <property type="match status" value="1"/>
</dbReference>
<comment type="function">
    <text evidence="12">Component of the NuA4 histone acetyltransferase complex which is involved in transcriptional activation of selected genes principally by acetylation of nucleosomal histone H4 and H2A. The NuA4 complex is also involved in DNA repair. Involved in cell cycle progression and meiosis.</text>
</comment>
<feature type="binding site" evidence="15">
    <location>
        <position position="264"/>
    </location>
    <ligand>
        <name>Zn(2+)</name>
        <dbReference type="ChEBI" id="CHEBI:29105"/>
        <label>2</label>
    </ligand>
</feature>
<evidence type="ECO:0000256" key="5">
    <source>
        <dbReference type="ARBA" id="ARBA00022771"/>
    </source>
</evidence>
<evidence type="ECO:0000313" key="21">
    <source>
        <dbReference type="Proteomes" id="UP000000707"/>
    </source>
</evidence>
<feature type="domain" description="PHD-type" evidence="19">
    <location>
        <begin position="216"/>
        <end position="267"/>
    </location>
</feature>
<feature type="region of interest" description="Disordered" evidence="18">
    <location>
        <begin position="127"/>
        <end position="210"/>
    </location>
</feature>
<dbReference type="GO" id="GO:0051321">
    <property type="term" value="P:meiotic cell cycle"/>
    <property type="evidence" value="ECO:0007669"/>
    <property type="project" value="UniProtKB-KW"/>
</dbReference>
<evidence type="ECO:0000313" key="20">
    <source>
        <dbReference type="EMBL" id="EGV60067.1"/>
    </source>
</evidence>
<evidence type="ECO:0000256" key="9">
    <source>
        <dbReference type="ARBA" id="ARBA00023242"/>
    </source>
</evidence>
<dbReference type="InterPro" id="IPR024610">
    <property type="entry name" value="ING_N_histone-binding"/>
</dbReference>
<keyword evidence="21" id="KW-1185">Reference proteome</keyword>
<feature type="binding site" evidence="15">
    <location>
        <position position="232"/>
    </location>
    <ligand>
        <name>Zn(2+)</name>
        <dbReference type="ChEBI" id="CHEBI:29105"/>
        <label>2</label>
    </ligand>
</feature>
<feature type="binding site" evidence="15">
    <location>
        <position position="243"/>
    </location>
    <ligand>
        <name>Zn(2+)</name>
        <dbReference type="ChEBI" id="CHEBI:29105"/>
        <label>1</label>
    </ligand>
</feature>
<evidence type="ECO:0000256" key="4">
    <source>
        <dbReference type="ARBA" id="ARBA00022763"/>
    </source>
</evidence>
<reference evidence="20 21" key="1">
    <citation type="journal article" date="2011" name="Proc. Natl. Acad. Sci. U.S.A.">
        <title>Comparative genomics of xylose-fermenting fungi for enhanced biofuel production.</title>
        <authorList>
            <person name="Wohlbach D.J."/>
            <person name="Kuo A."/>
            <person name="Sato T.K."/>
            <person name="Potts K.M."/>
            <person name="Salamov A.A."/>
            <person name="LaButti K.M."/>
            <person name="Sun H."/>
            <person name="Clum A."/>
            <person name="Pangilinan J.L."/>
            <person name="Lindquist E.A."/>
            <person name="Lucas S."/>
            <person name="Lapidus A."/>
            <person name="Jin M."/>
            <person name="Gunawan C."/>
            <person name="Balan V."/>
            <person name="Dale B.E."/>
            <person name="Jeffries T.W."/>
            <person name="Zinkel R."/>
            <person name="Barry K.W."/>
            <person name="Grigoriev I.V."/>
            <person name="Gasch A.P."/>
        </authorList>
    </citation>
    <scope>NUCLEOTIDE SEQUENCE [LARGE SCALE GENOMIC DNA]</scope>
    <source>
        <strain evidence="21">ATCC 10573 / BCRC 21748 / CBS 615 / JCM 9827 / NBRC 10315 / NRRL Y-1498 / VKM Y-70</strain>
    </source>
</reference>
<comment type="similarity">
    <text evidence="2 17">Belongs to the ING family.</text>
</comment>
<feature type="binding site" evidence="15">
    <location>
        <position position="221"/>
    </location>
    <ligand>
        <name>Zn(2+)</name>
        <dbReference type="ChEBI" id="CHEBI:29105"/>
        <label>1</label>
    </ligand>
</feature>
<dbReference type="GO" id="GO:0005634">
    <property type="term" value="C:nucleus"/>
    <property type="evidence" value="ECO:0007669"/>
    <property type="project" value="UniProtKB-SubCell"/>
</dbReference>
<dbReference type="AlphaFoldDB" id="G3BFP2"/>
<evidence type="ECO:0000256" key="14">
    <source>
        <dbReference type="PIRSR" id="PIRSR628651-50"/>
    </source>
</evidence>
<name>G3BFP2_CANTC</name>
<sequence length="277" mass="31577">MDTTAVIDKYTQDISNLPLEIRYIFEEIHNKDIQLMEARRRYQAKDSQIHKLIKQSGTQAKHPKEPQVYAKIEEDLQLVEKIQKEKILLANTALFLISKHLFNFETDITKLERDELIPAIDNVYEIEGGPQDGTGGVGRAYSDVSASATPRSTLSLTPGVESSALQRKAQKRKAMMKAGVRPYKRSRMDDDDDDDESQPDTPGRHDGPGGDDADNTLYCLCQRVSFGEMIACDNEDCRFEWFHWQCVGITSTPKDNVAWYCPDCAPRMEKRKKKKKT</sequence>
<evidence type="ECO:0000256" key="12">
    <source>
        <dbReference type="ARBA" id="ARBA00037044"/>
    </source>
</evidence>
<keyword evidence="5 16" id="KW-0863">Zinc-finger</keyword>
<feature type="site" description="Histone H3K4me3 binding" evidence="14">
    <location>
        <position position="241"/>
    </location>
</feature>
<evidence type="ECO:0000256" key="13">
    <source>
        <dbReference type="ARBA" id="ARBA00063794"/>
    </source>
</evidence>
<dbReference type="SMART" id="SM01408">
    <property type="entry name" value="ING"/>
    <property type="match status" value="1"/>
</dbReference>
<dbReference type="eggNOG" id="KOG1973">
    <property type="taxonomic scope" value="Eukaryota"/>
</dbReference>
<evidence type="ECO:0000256" key="16">
    <source>
        <dbReference type="PROSITE-ProRule" id="PRU00146"/>
    </source>
</evidence>
<dbReference type="HOGENOM" id="CLU_031900_2_0_1"/>
<comment type="subcellular location">
    <subcellularLocation>
        <location evidence="1 17">Nucleus</location>
    </subcellularLocation>
</comment>
<dbReference type="PANTHER" id="PTHR10333">
    <property type="entry name" value="INHIBITOR OF GROWTH PROTEIN"/>
    <property type="match status" value="1"/>
</dbReference>
<comment type="subunit">
    <text evidence="17">Component of an histone acetyltransferase complex. Interacts with H3K4me3 and to a lesser extent with H3K4me2.</text>
</comment>
<evidence type="ECO:0000256" key="7">
    <source>
        <dbReference type="ARBA" id="ARBA00022853"/>
    </source>
</evidence>
<dbReference type="PROSITE" id="PS50016">
    <property type="entry name" value="ZF_PHD_2"/>
    <property type="match status" value="1"/>
</dbReference>
<dbReference type="Pfam" id="PF12998">
    <property type="entry name" value="ING"/>
    <property type="match status" value="1"/>
</dbReference>
<keyword evidence="11" id="KW-0131">Cell cycle</keyword>
<proteinExistence type="inferred from homology"/>
<dbReference type="GO" id="GO:0008270">
    <property type="term" value="F:zinc ion binding"/>
    <property type="evidence" value="ECO:0007669"/>
    <property type="project" value="UniProtKB-KW"/>
</dbReference>